<dbReference type="STRING" id="337451.A0A443N8D9"/>
<dbReference type="Pfam" id="PF00249">
    <property type="entry name" value="Myb_DNA-binding"/>
    <property type="match status" value="1"/>
</dbReference>
<dbReference type="GO" id="GO:0003677">
    <property type="term" value="F:DNA binding"/>
    <property type="evidence" value="ECO:0007669"/>
    <property type="project" value="UniProtKB-KW"/>
</dbReference>
<dbReference type="InterPro" id="IPR001005">
    <property type="entry name" value="SANT/Myb"/>
</dbReference>
<dbReference type="GO" id="GO:0005634">
    <property type="term" value="C:nucleus"/>
    <property type="evidence" value="ECO:0007669"/>
    <property type="project" value="TreeGrafter"/>
</dbReference>
<dbReference type="InterPro" id="IPR009057">
    <property type="entry name" value="Homeodomain-like_sf"/>
</dbReference>
<sequence>MKSKSSCDVGNIHLQSDVAMQLETPLSENLLNNGLESGVPSSLPQDDPLQKPVKKQTRQWEAWTRQEEENFFNALRQVGKNFDKITCRVQSKNKDQVRYYYYRLVRRMNKLLGPGFCLDAKNPKDTNAAMLRWWSLLEKYSCPASKLRLKPRRFKIFVEALEHQLLKDRKKTKGKRHNQGDCSASPPTSVALVNKAQTNDARSVKLLIVDGPNTQKGRKAPSLKRNVNTSGTCNKIDSTTMKTSRQRRRTGALSSVAYRRWEKAAMAGVSLVADAAEQLERTAIATRDCPDPAIGQMAAHSVSPVTSHGVISHLVPDTSTHPSTKLKLQLFPIDEFTRKALEKDEHNPHLELTLSARKKISSVLEHLTRKWGSSSIASGELMLFPYNIQQGNLASCTKWTLKDTVASAADVYATVGSPAVFRLRYGWFPSGKCRSGTFQSPCAFASGINDCLQSEDTGRGGSTIMNAPDGEKMNMVAVLECASPINHLSTLPVESKNQMNPVEKTAAFSVFPDNSNLLVSTEERATSSSWPQEENRDGMGNLRMSNGNMSVGEWADSLLSNISMGDLLSELASRGTDANCVDPHAPCVQQMPLSCDSFDAAIVAQLSGPRDTPCLTTQVSHASIWDAEETCDAFSFQRASQGVPCPLQSSSLEAGREITRADSLGFHGLVEVRLFVHCVFSPTVGGMLLITSDFSLQEFTKNGPTEDLFCRVDPKTDSQCDAHGRDDSSKDFPLADMYWLDSLGPLDLDMPSRYQGQEMILGDSTSVGAGLNRLIASSLDAFHNCSFFGSDKKESLTSEARGATQFSDLKLGEV</sequence>
<feature type="domain" description="SANT" evidence="4">
    <location>
        <begin position="61"/>
        <end position="109"/>
    </location>
</feature>
<dbReference type="GO" id="GO:0003682">
    <property type="term" value="F:chromatin binding"/>
    <property type="evidence" value="ECO:0007669"/>
    <property type="project" value="InterPro"/>
</dbReference>
<keyword evidence="2" id="KW-0539">Nucleus</keyword>
<evidence type="ECO:0000256" key="1">
    <source>
        <dbReference type="ARBA" id="ARBA00023125"/>
    </source>
</evidence>
<dbReference type="FunFam" id="1.10.10.60:FF:000287">
    <property type="entry name" value="TSL-kinase interacting protein 1"/>
    <property type="match status" value="1"/>
</dbReference>
<dbReference type="AlphaFoldDB" id="A0A443N8D9"/>
<keyword evidence="5" id="KW-0808">Transferase</keyword>
<keyword evidence="1" id="KW-0238">DNA-binding</keyword>
<dbReference type="SUPFAM" id="SSF46689">
    <property type="entry name" value="Homeodomain-like"/>
    <property type="match status" value="1"/>
</dbReference>
<evidence type="ECO:0000313" key="6">
    <source>
        <dbReference type="Proteomes" id="UP000283530"/>
    </source>
</evidence>
<feature type="compositionally biased region" description="Basic residues" evidence="3">
    <location>
        <begin position="168"/>
        <end position="177"/>
    </location>
</feature>
<dbReference type="Proteomes" id="UP000283530">
    <property type="component" value="Unassembled WGS sequence"/>
</dbReference>
<feature type="region of interest" description="Disordered" evidence="3">
    <location>
        <begin position="168"/>
        <end position="188"/>
    </location>
</feature>
<organism evidence="5 6">
    <name type="scientific">Cinnamomum micranthum f. kanehirae</name>
    <dbReference type="NCBI Taxonomy" id="337451"/>
    <lineage>
        <taxon>Eukaryota</taxon>
        <taxon>Viridiplantae</taxon>
        <taxon>Streptophyta</taxon>
        <taxon>Embryophyta</taxon>
        <taxon>Tracheophyta</taxon>
        <taxon>Spermatophyta</taxon>
        <taxon>Magnoliopsida</taxon>
        <taxon>Magnoliidae</taxon>
        <taxon>Laurales</taxon>
        <taxon>Lauraceae</taxon>
        <taxon>Cinnamomum</taxon>
    </lineage>
</organism>
<proteinExistence type="predicted"/>
<dbReference type="GO" id="GO:0007389">
    <property type="term" value="P:pattern specification process"/>
    <property type="evidence" value="ECO:0007669"/>
    <property type="project" value="TreeGrafter"/>
</dbReference>
<name>A0A443N8D9_9MAGN</name>
<dbReference type="SMART" id="SM00717">
    <property type="entry name" value="SANT"/>
    <property type="match status" value="1"/>
</dbReference>
<dbReference type="GO" id="GO:0016301">
    <property type="term" value="F:kinase activity"/>
    <property type="evidence" value="ECO:0007669"/>
    <property type="project" value="UniProtKB-KW"/>
</dbReference>
<dbReference type="PANTHER" id="PTHR21677">
    <property type="entry name" value="CRAMPED PROTEIN"/>
    <property type="match status" value="1"/>
</dbReference>
<dbReference type="PANTHER" id="PTHR21677:SF1">
    <property type="entry name" value="PROTEIN CRAMPED-LIKE"/>
    <property type="match status" value="1"/>
</dbReference>
<evidence type="ECO:0000259" key="4">
    <source>
        <dbReference type="PROSITE" id="PS51293"/>
    </source>
</evidence>
<dbReference type="InterPro" id="IPR055315">
    <property type="entry name" value="Cramped-like"/>
</dbReference>
<keyword evidence="6" id="KW-1185">Reference proteome</keyword>
<feature type="region of interest" description="Disordered" evidence="3">
    <location>
        <begin position="212"/>
        <end position="251"/>
    </location>
</feature>
<dbReference type="OrthoDB" id="515799at2759"/>
<dbReference type="EMBL" id="QPKB01000001">
    <property type="protein sequence ID" value="RWR74809.1"/>
    <property type="molecule type" value="Genomic_DNA"/>
</dbReference>
<reference evidence="5 6" key="1">
    <citation type="journal article" date="2019" name="Nat. Plants">
        <title>Stout camphor tree genome fills gaps in understanding of flowering plant genome evolution.</title>
        <authorList>
            <person name="Chaw S.M."/>
            <person name="Liu Y.C."/>
            <person name="Wu Y.W."/>
            <person name="Wang H.Y."/>
            <person name="Lin C.I."/>
            <person name="Wu C.S."/>
            <person name="Ke H.M."/>
            <person name="Chang L.Y."/>
            <person name="Hsu C.Y."/>
            <person name="Yang H.T."/>
            <person name="Sudianto E."/>
            <person name="Hsu M.H."/>
            <person name="Wu K.P."/>
            <person name="Wang L.N."/>
            <person name="Leebens-Mack J.H."/>
            <person name="Tsai I.J."/>
        </authorList>
    </citation>
    <scope>NUCLEOTIDE SEQUENCE [LARGE SCALE GENOMIC DNA]</scope>
    <source>
        <strain evidence="6">cv. Chaw 1501</strain>
        <tissue evidence="5">Young leaves</tissue>
    </source>
</reference>
<evidence type="ECO:0000256" key="3">
    <source>
        <dbReference type="SAM" id="MobiDB-lite"/>
    </source>
</evidence>
<evidence type="ECO:0000313" key="5">
    <source>
        <dbReference type="EMBL" id="RWR74809.1"/>
    </source>
</evidence>
<dbReference type="Gene3D" id="1.20.58.1880">
    <property type="match status" value="1"/>
</dbReference>
<feature type="compositionally biased region" description="Polar residues" evidence="3">
    <location>
        <begin position="225"/>
        <end position="243"/>
    </location>
</feature>
<keyword evidence="5" id="KW-0418">Kinase</keyword>
<dbReference type="InterPro" id="IPR017884">
    <property type="entry name" value="SANT_dom"/>
</dbReference>
<protein>
    <submittedName>
        <fullName evidence="5">TSL-kinase interacting protein 1</fullName>
    </submittedName>
</protein>
<accession>A0A443N8D9</accession>
<comment type="caution">
    <text evidence="5">The sequence shown here is derived from an EMBL/GenBank/DDBJ whole genome shotgun (WGS) entry which is preliminary data.</text>
</comment>
<dbReference type="PROSITE" id="PS51293">
    <property type="entry name" value="SANT"/>
    <property type="match status" value="1"/>
</dbReference>
<gene>
    <name evidence="5" type="ORF">CKAN_00315300</name>
</gene>
<evidence type="ECO:0000256" key="2">
    <source>
        <dbReference type="ARBA" id="ARBA00023242"/>
    </source>
</evidence>
<feature type="region of interest" description="Disordered" evidence="3">
    <location>
        <begin position="31"/>
        <end position="51"/>
    </location>
</feature>